<dbReference type="EC" id="2.6.1.62" evidence="9"/>
<feature type="binding site" evidence="9">
    <location>
        <begin position="303"/>
        <end position="304"/>
    </location>
    <ligand>
        <name>pyridoxal 5'-phosphate</name>
        <dbReference type="ChEBI" id="CHEBI:597326"/>
    </ligand>
</feature>
<dbReference type="Proteomes" id="UP000198748">
    <property type="component" value="Unassembled WGS sequence"/>
</dbReference>
<dbReference type="PANTHER" id="PTHR42684">
    <property type="entry name" value="ADENOSYLMETHIONINE-8-AMINO-7-OXONONANOATE AMINOTRANSFERASE"/>
    <property type="match status" value="1"/>
</dbReference>
<evidence type="ECO:0000256" key="9">
    <source>
        <dbReference type="HAMAP-Rule" id="MF_00834"/>
    </source>
</evidence>
<dbReference type="GO" id="GO:0030170">
    <property type="term" value="F:pyridoxal phosphate binding"/>
    <property type="evidence" value="ECO:0007669"/>
    <property type="project" value="UniProtKB-UniRule"/>
</dbReference>
<dbReference type="InterPro" id="IPR015422">
    <property type="entry name" value="PyrdxlP-dep_Trfase_small"/>
</dbReference>
<evidence type="ECO:0000256" key="1">
    <source>
        <dbReference type="ARBA" id="ARBA00001933"/>
    </source>
</evidence>
<feature type="binding site" evidence="9">
    <location>
        <position position="302"/>
    </location>
    <ligand>
        <name>substrate</name>
    </ligand>
</feature>
<dbReference type="GO" id="GO:0004015">
    <property type="term" value="F:adenosylmethionine-8-amino-7-oxononanoate transaminase activity"/>
    <property type="evidence" value="ECO:0007669"/>
    <property type="project" value="UniProtKB-UniRule"/>
</dbReference>
<dbReference type="Gene3D" id="3.90.1150.10">
    <property type="entry name" value="Aspartate Aminotransferase, domain 1"/>
    <property type="match status" value="1"/>
</dbReference>
<keyword evidence="11" id="KW-1185">Reference proteome</keyword>
<keyword evidence="4 9" id="KW-0808">Transferase</keyword>
<dbReference type="InterPro" id="IPR049704">
    <property type="entry name" value="Aminotrans_3_PPA_site"/>
</dbReference>
<feature type="modified residue" description="N6-(pyridoxal phosphate)lysine" evidence="9">
    <location>
        <position position="268"/>
    </location>
</feature>
<dbReference type="RefSeq" id="WP_090150287.1">
    <property type="nucleotide sequence ID" value="NZ_FNAN01000007.1"/>
</dbReference>
<feature type="site" description="Participates in the substrate recognition with KAPA and in a stacking interaction with the adenine ring of SAM" evidence="9">
    <location>
        <position position="20"/>
    </location>
</feature>
<dbReference type="UniPathway" id="UPA00078">
    <property type="reaction ID" value="UER00160"/>
</dbReference>
<dbReference type="GO" id="GO:0009102">
    <property type="term" value="P:biotin biosynthetic process"/>
    <property type="evidence" value="ECO:0007669"/>
    <property type="project" value="UniProtKB-UniRule"/>
</dbReference>
<dbReference type="EMBL" id="FNAN01000007">
    <property type="protein sequence ID" value="SDE84491.1"/>
    <property type="molecule type" value="Genomic_DNA"/>
</dbReference>
<evidence type="ECO:0000256" key="5">
    <source>
        <dbReference type="ARBA" id="ARBA00022691"/>
    </source>
</evidence>
<dbReference type="Pfam" id="PF00202">
    <property type="entry name" value="Aminotran_3"/>
    <property type="match status" value="1"/>
</dbReference>
<comment type="similarity">
    <text evidence="9">Belongs to the class-III pyridoxal-phosphate-dependent aminotransferase family. BioA subfamily.</text>
</comment>
<dbReference type="NCBIfam" id="NF004624">
    <property type="entry name" value="PRK05964.1"/>
    <property type="match status" value="1"/>
</dbReference>
<dbReference type="GO" id="GO:0051537">
    <property type="term" value="F:2 iron, 2 sulfur cluster binding"/>
    <property type="evidence" value="ECO:0007669"/>
    <property type="project" value="UniProtKB-KW"/>
</dbReference>
<dbReference type="HAMAP" id="MF_00834">
    <property type="entry name" value="BioA"/>
    <property type="match status" value="1"/>
</dbReference>
<dbReference type="InterPro" id="IPR005815">
    <property type="entry name" value="BioA"/>
</dbReference>
<dbReference type="InterPro" id="IPR005814">
    <property type="entry name" value="Aminotrans_3"/>
</dbReference>
<evidence type="ECO:0000256" key="8">
    <source>
        <dbReference type="ARBA" id="ARBA00048449"/>
    </source>
</evidence>
<comment type="cofactor">
    <cofactor evidence="1 9">
        <name>pyridoxal 5'-phosphate</name>
        <dbReference type="ChEBI" id="CHEBI:597326"/>
    </cofactor>
</comment>
<feature type="binding site" evidence="9">
    <location>
        <position position="55"/>
    </location>
    <ligand>
        <name>substrate</name>
    </ligand>
</feature>
<evidence type="ECO:0000256" key="2">
    <source>
        <dbReference type="ARBA" id="ARBA00005063"/>
    </source>
</evidence>
<dbReference type="GO" id="GO:0005737">
    <property type="term" value="C:cytoplasm"/>
    <property type="evidence" value="ECO:0007669"/>
    <property type="project" value="UniProtKB-SubCell"/>
</dbReference>
<comment type="catalytic activity">
    <reaction evidence="8 9">
        <text>(8S)-8-amino-7-oxononanoate + S-adenosyl-L-methionine = S-adenosyl-4-methylsulfanyl-2-oxobutanoate + (7R,8S)-7,8-diammoniononanoate</text>
        <dbReference type="Rhea" id="RHEA:16861"/>
        <dbReference type="ChEBI" id="CHEBI:16490"/>
        <dbReference type="ChEBI" id="CHEBI:59789"/>
        <dbReference type="ChEBI" id="CHEBI:149468"/>
        <dbReference type="ChEBI" id="CHEBI:149469"/>
        <dbReference type="EC" id="2.6.1.62"/>
    </reaction>
</comment>
<dbReference type="PROSITE" id="PS00600">
    <property type="entry name" value="AA_TRANSFER_CLASS_3"/>
    <property type="match status" value="1"/>
</dbReference>
<accession>A0A1G7G8P8</accession>
<protein>
    <recommendedName>
        <fullName evidence="9">Adenosylmethionine-8-amino-7-oxononanoate aminotransferase</fullName>
        <ecNumber evidence="9">2.6.1.62</ecNumber>
    </recommendedName>
    <alternativeName>
        <fullName evidence="9">7,8-diamino-pelargonic acid aminotransferase</fullName>
        <shortName evidence="9">DAPA AT</shortName>
        <shortName evidence="9">DAPA aminotransferase</shortName>
    </alternativeName>
    <alternativeName>
        <fullName evidence="9">7,8-diaminononanoate synthase</fullName>
        <shortName evidence="9">DANS</shortName>
    </alternativeName>
    <alternativeName>
        <fullName evidence="9">Diaminopelargonic acid synthase</fullName>
    </alternativeName>
</protein>
<proteinExistence type="inferred from homology"/>
<comment type="function">
    <text evidence="9">Catalyzes the transfer of the alpha-amino group from S-adenosyl-L-methionine (SAM) to 7-keto-8-aminopelargonic acid (KAPA) to form 7,8-diaminopelargonic acid (DAPA). It is the only aminotransferase known to utilize SAM as an amino donor.</text>
</comment>
<dbReference type="InterPro" id="IPR015424">
    <property type="entry name" value="PyrdxlP-dep_Trfase"/>
</dbReference>
<keyword evidence="7 9" id="KW-0663">Pyridoxal phosphate</keyword>
<evidence type="ECO:0000313" key="11">
    <source>
        <dbReference type="Proteomes" id="UP000198748"/>
    </source>
</evidence>
<dbReference type="Gene3D" id="3.40.640.10">
    <property type="entry name" value="Type I PLP-dependent aspartate aminotransferase-like (Major domain)"/>
    <property type="match status" value="1"/>
</dbReference>
<feature type="binding site" evidence="9">
    <location>
        <position position="239"/>
    </location>
    <ligand>
        <name>pyridoxal 5'-phosphate</name>
        <dbReference type="ChEBI" id="CHEBI:597326"/>
    </ligand>
</feature>
<reference evidence="11" key="1">
    <citation type="submission" date="2016-10" db="EMBL/GenBank/DDBJ databases">
        <authorList>
            <person name="Varghese N."/>
            <person name="Submissions S."/>
        </authorList>
    </citation>
    <scope>NUCLEOTIDE SEQUENCE [LARGE SCALE GENOMIC DNA]</scope>
    <source>
        <strain evidence="11">DSM 25329</strain>
    </source>
</reference>
<name>A0A1G7G8P8_9BACT</name>
<gene>
    <name evidence="9" type="primary">bioA</name>
    <name evidence="10" type="ORF">SAMN04487996_107166</name>
</gene>
<keyword evidence="5 9" id="KW-0949">S-adenosyl-L-methionine</keyword>
<keyword evidence="9" id="KW-0963">Cytoplasm</keyword>
<keyword evidence="3 9" id="KW-0032">Aminotransferase</keyword>
<dbReference type="AlphaFoldDB" id="A0A1G7G8P8"/>
<evidence type="ECO:0000256" key="4">
    <source>
        <dbReference type="ARBA" id="ARBA00022679"/>
    </source>
</evidence>
<keyword evidence="6 9" id="KW-0093">Biotin biosynthesis</keyword>
<organism evidence="10 11">
    <name type="scientific">Dyadobacter soli</name>
    <dbReference type="NCBI Taxonomy" id="659014"/>
    <lineage>
        <taxon>Bacteria</taxon>
        <taxon>Pseudomonadati</taxon>
        <taxon>Bacteroidota</taxon>
        <taxon>Cytophagia</taxon>
        <taxon>Cytophagales</taxon>
        <taxon>Spirosomataceae</taxon>
        <taxon>Dyadobacter</taxon>
    </lineage>
</organism>
<dbReference type="OrthoDB" id="9807885at2"/>
<comment type="subcellular location">
    <subcellularLocation>
        <location evidence="9">Cytoplasm</location>
    </subcellularLocation>
</comment>
<dbReference type="PANTHER" id="PTHR42684:SF3">
    <property type="entry name" value="ADENOSYLMETHIONINE-8-AMINO-7-OXONONANOATE AMINOTRANSFERASE"/>
    <property type="match status" value="1"/>
</dbReference>
<dbReference type="CDD" id="cd00610">
    <property type="entry name" value="OAT_like"/>
    <property type="match status" value="1"/>
</dbReference>
<evidence type="ECO:0000256" key="3">
    <source>
        <dbReference type="ARBA" id="ARBA00022576"/>
    </source>
</evidence>
<evidence type="ECO:0000256" key="7">
    <source>
        <dbReference type="ARBA" id="ARBA00022898"/>
    </source>
</evidence>
<feature type="binding site" evidence="9">
    <location>
        <position position="268"/>
    </location>
    <ligand>
        <name>substrate</name>
    </ligand>
</feature>
<comment type="subunit">
    <text evidence="9">Homodimer.</text>
</comment>
<dbReference type="InterPro" id="IPR015421">
    <property type="entry name" value="PyrdxlP-dep_Trfase_major"/>
</dbReference>
<feature type="binding site" evidence="9">
    <location>
        <position position="393"/>
    </location>
    <ligand>
        <name>substrate</name>
    </ligand>
</feature>
<dbReference type="SUPFAM" id="SSF53383">
    <property type="entry name" value="PLP-dependent transferases"/>
    <property type="match status" value="1"/>
</dbReference>
<dbReference type="GO" id="GO:0004141">
    <property type="term" value="F:dethiobiotin synthase activity"/>
    <property type="evidence" value="ECO:0007669"/>
    <property type="project" value="TreeGrafter"/>
</dbReference>
<evidence type="ECO:0000313" key="10">
    <source>
        <dbReference type="EMBL" id="SDE84491.1"/>
    </source>
</evidence>
<dbReference type="NCBIfam" id="TIGR00508">
    <property type="entry name" value="bioA"/>
    <property type="match status" value="1"/>
</dbReference>
<comment type="pathway">
    <text evidence="2 9">Cofactor biosynthesis; biotin biosynthesis; 7,8-diaminononanoate from 8-amino-7-oxononanoate (SAM route): step 1/1.</text>
</comment>
<evidence type="ECO:0000256" key="6">
    <source>
        <dbReference type="ARBA" id="ARBA00022756"/>
    </source>
</evidence>
<sequence>MHIQNQTWGQRDSAVNWHPFTPLKTAGEAIAIVRGEGAYLYDENGKRYIDAIASWWVNLHGHAHPYIAEQVSDQLRTLEHVIFAGFTHPSAVALSEALLEVLPGNQSKVFYSDNGSTAIEVALKMSFQYAYNRDQPKSTVLAFRHGYHGDTFGAMAVSGRSGWTEPFADLLFDVIHIDLPTEANLPEIQAFIDHHADQIACFVYEPLVQGAGGMRMYEAAHLDTLLRYCRSKGMLLVQDEIFVGFGRTGRMFAADHLTEKPDIMCLSKGLTGGTMPLGVTTCTADIHEAFRTDNVYGTLFHGHSFTANPLACRAALASLHLLKSAETQAAIARIAHQHAQFRARVATHAIIHSVRQCGVILAMNLGDDGADSYFRNQCKPVFGALLQKGILLRPLGNVLYLVPPYCISDADLQYCYDSIIEVLTESVIEISIE</sequence>
<dbReference type="FunFam" id="3.40.640.10:FF:000004">
    <property type="entry name" value="Acetylornithine aminotransferase"/>
    <property type="match status" value="1"/>
</dbReference>
<dbReference type="STRING" id="659014.SAMN04487996_107166"/>
<feature type="binding site" evidence="9">
    <location>
        <begin position="115"/>
        <end position="116"/>
    </location>
    <ligand>
        <name>pyridoxal 5'-phosphate</name>
        <dbReference type="ChEBI" id="CHEBI:597326"/>
    </ligand>
</feature>
<feature type="binding site" evidence="9">
    <location>
        <position position="147"/>
    </location>
    <ligand>
        <name>substrate</name>
    </ligand>
</feature>